<dbReference type="RefSeq" id="XP_014158183.1">
    <property type="nucleotide sequence ID" value="XM_014302708.1"/>
</dbReference>
<dbReference type="GeneID" id="25904011"/>
<dbReference type="Proteomes" id="UP000054560">
    <property type="component" value="Unassembled WGS sequence"/>
</dbReference>
<organism evidence="1 2">
    <name type="scientific">Sphaeroforma arctica JP610</name>
    <dbReference type="NCBI Taxonomy" id="667725"/>
    <lineage>
        <taxon>Eukaryota</taxon>
        <taxon>Ichthyosporea</taxon>
        <taxon>Ichthyophonida</taxon>
        <taxon>Sphaeroforma</taxon>
    </lineage>
</organism>
<sequence length="93" mass="10878">MLMRVGIYDQQPERRIPLVDSELRKSYDQTINACGDDEEDALFQISHYISELDMMRSYSGDKVNEPALSKLLKISEFPKLTRDPFFKIENCED</sequence>
<feature type="non-terminal residue" evidence="1">
    <location>
        <position position="93"/>
    </location>
</feature>
<name>A0A0L0G606_9EUKA</name>
<keyword evidence="2" id="KW-1185">Reference proteome</keyword>
<proteinExistence type="predicted"/>
<accession>A0A0L0G606</accession>
<dbReference type="EMBL" id="KQ241775">
    <property type="protein sequence ID" value="KNC84281.1"/>
    <property type="molecule type" value="Genomic_DNA"/>
</dbReference>
<gene>
    <name evidence="1" type="ORF">SARC_03507</name>
</gene>
<dbReference type="AlphaFoldDB" id="A0A0L0G606"/>
<evidence type="ECO:0000313" key="1">
    <source>
        <dbReference type="EMBL" id="KNC84281.1"/>
    </source>
</evidence>
<protein>
    <submittedName>
        <fullName evidence="1">Uncharacterized protein</fullName>
    </submittedName>
</protein>
<reference evidence="1 2" key="1">
    <citation type="submission" date="2011-02" db="EMBL/GenBank/DDBJ databases">
        <title>The Genome Sequence of Sphaeroforma arctica JP610.</title>
        <authorList>
            <consortium name="The Broad Institute Genome Sequencing Platform"/>
            <person name="Russ C."/>
            <person name="Cuomo C."/>
            <person name="Young S.K."/>
            <person name="Zeng Q."/>
            <person name="Gargeya S."/>
            <person name="Alvarado L."/>
            <person name="Berlin A."/>
            <person name="Chapman S.B."/>
            <person name="Chen Z."/>
            <person name="Freedman E."/>
            <person name="Gellesch M."/>
            <person name="Goldberg J."/>
            <person name="Griggs A."/>
            <person name="Gujja S."/>
            <person name="Heilman E."/>
            <person name="Heiman D."/>
            <person name="Howarth C."/>
            <person name="Mehta T."/>
            <person name="Neiman D."/>
            <person name="Pearson M."/>
            <person name="Roberts A."/>
            <person name="Saif S."/>
            <person name="Shea T."/>
            <person name="Shenoy N."/>
            <person name="Sisk P."/>
            <person name="Stolte C."/>
            <person name="Sykes S."/>
            <person name="White J."/>
            <person name="Yandava C."/>
            <person name="Burger G."/>
            <person name="Gray M.W."/>
            <person name="Holland P.W.H."/>
            <person name="King N."/>
            <person name="Lang F.B.F."/>
            <person name="Roger A.J."/>
            <person name="Ruiz-Trillo I."/>
            <person name="Haas B."/>
            <person name="Nusbaum C."/>
            <person name="Birren B."/>
        </authorList>
    </citation>
    <scope>NUCLEOTIDE SEQUENCE [LARGE SCALE GENOMIC DNA]</scope>
    <source>
        <strain evidence="1 2">JP610</strain>
    </source>
</reference>
<evidence type="ECO:0000313" key="2">
    <source>
        <dbReference type="Proteomes" id="UP000054560"/>
    </source>
</evidence>